<evidence type="ECO:0000256" key="1">
    <source>
        <dbReference type="ARBA" id="ARBA00007191"/>
    </source>
</evidence>
<keyword evidence="4" id="KW-1185">Reference proteome</keyword>
<evidence type="ECO:0000259" key="2">
    <source>
        <dbReference type="SMART" id="SM00960"/>
    </source>
</evidence>
<feature type="domain" description="Roadblock/LAMTOR2" evidence="2">
    <location>
        <begin position="9"/>
        <end position="97"/>
    </location>
</feature>
<comment type="caution">
    <text evidence="3">The sequence shown here is derived from an EMBL/GenBank/DDBJ whole genome shotgun (WGS) entry which is preliminary data.</text>
</comment>
<dbReference type="InterPro" id="IPR004942">
    <property type="entry name" value="Roadblock/LAMTOR2_dom"/>
</dbReference>
<dbReference type="PANTHER" id="PTHR10779">
    <property type="entry name" value="DYNEIN LIGHT CHAIN ROADBLOCK"/>
    <property type="match status" value="1"/>
</dbReference>
<dbReference type="FunFam" id="3.30.450.30:FF:000009">
    <property type="entry name" value="Dynein light chain roadblock"/>
    <property type="match status" value="1"/>
</dbReference>
<organism evidence="3 4">
    <name type="scientific">Etheostoma spectabile</name>
    <name type="common">orangethroat darter</name>
    <dbReference type="NCBI Taxonomy" id="54343"/>
    <lineage>
        <taxon>Eukaryota</taxon>
        <taxon>Metazoa</taxon>
        <taxon>Chordata</taxon>
        <taxon>Craniata</taxon>
        <taxon>Vertebrata</taxon>
        <taxon>Euteleostomi</taxon>
        <taxon>Actinopterygii</taxon>
        <taxon>Neopterygii</taxon>
        <taxon>Teleostei</taxon>
        <taxon>Neoteleostei</taxon>
        <taxon>Acanthomorphata</taxon>
        <taxon>Eupercaria</taxon>
        <taxon>Perciformes</taxon>
        <taxon>Percoidei</taxon>
        <taxon>Percidae</taxon>
        <taxon>Etheostomatinae</taxon>
        <taxon>Etheostoma</taxon>
    </lineage>
</organism>
<gene>
    <name evidence="3" type="ORF">FQN60_014158</name>
</gene>
<dbReference type="SMART" id="SM00960">
    <property type="entry name" value="Robl_LC7"/>
    <property type="match status" value="1"/>
</dbReference>
<dbReference type="AlphaFoldDB" id="A0A5J5D9X0"/>
<dbReference type="Pfam" id="PF03259">
    <property type="entry name" value="Robl_LC7"/>
    <property type="match status" value="1"/>
</dbReference>
<dbReference type="EMBL" id="VOFY01000008">
    <property type="protein sequence ID" value="KAA8590224.1"/>
    <property type="molecule type" value="Genomic_DNA"/>
</dbReference>
<sequence length="480" mass="51821">MAGTKREEVEETLKRIEAHKGVIGTILVNAEGIPIRTTLDHHTTVQYVRLLRNLTMMARSTVRDIDPQNDLTFLRIRTKKHEILVAPENDYLLIVIQNPCVSVRELVSEVTSALLLVLIRQVFPRSQSVPAGYEGMEVMTVDVCVLRGMHGLVEVLRKGLRCEPLPGPIPSILHRIGLLFLRRSSNAVLEAPELPVWLSLHKFCFFMMRGQGSTLLSISSAEYGVVKGAGGVGGEGAFLLPRTAGGETLRSLIILLLFLLFRARSSSRWATVVRPHTRRKSTFFGERFGQVQFAEQPAVLLENLIIHQHAVGRLALSLPHRRRRGCGTPSHQVGAGTGNRRRHTGPLVEVIDVMPEPASCKLAPLCEVYLSVPSPLPLPPSSSFSPQLKGGLLALVSPGGGRLGGVGGLSFLRESVGVSTREAGFHSVVGGAGGLWGPLGEIRGGGAPRHGGDLRPISSGPSLSCPCPRCRVNHAASLAL</sequence>
<reference evidence="3 4" key="1">
    <citation type="submission" date="2019-08" db="EMBL/GenBank/DDBJ databases">
        <title>A chromosome-level genome assembly, high-density linkage maps, and genome scans reveal the genomic architecture of hybrid incompatibilities underlying speciation via character displacement in darters (Percidae: Etheostominae).</title>
        <authorList>
            <person name="Moran R.L."/>
            <person name="Catchen J.M."/>
            <person name="Fuller R.C."/>
        </authorList>
    </citation>
    <scope>NUCLEOTIDE SEQUENCE [LARGE SCALE GENOMIC DNA]</scope>
    <source>
        <strain evidence="3">EspeVRDwgs_2016</strain>
        <tissue evidence="3">Muscle</tissue>
    </source>
</reference>
<dbReference type="Gene3D" id="3.30.450.30">
    <property type="entry name" value="Dynein light chain 2a, cytoplasmic"/>
    <property type="match status" value="1"/>
</dbReference>
<evidence type="ECO:0000313" key="3">
    <source>
        <dbReference type="EMBL" id="KAA8590224.1"/>
    </source>
</evidence>
<accession>A0A5J5D9X0</accession>
<evidence type="ECO:0000313" key="4">
    <source>
        <dbReference type="Proteomes" id="UP000327493"/>
    </source>
</evidence>
<protein>
    <recommendedName>
        <fullName evidence="2">Roadblock/LAMTOR2 domain-containing protein</fullName>
    </recommendedName>
</protein>
<comment type="similarity">
    <text evidence="1">Belongs to the GAMAD family.</text>
</comment>
<proteinExistence type="inferred from homology"/>
<name>A0A5J5D9X0_9PERO</name>
<dbReference type="SUPFAM" id="SSF103196">
    <property type="entry name" value="Roadblock/LC7 domain"/>
    <property type="match status" value="1"/>
</dbReference>
<dbReference type="Proteomes" id="UP000327493">
    <property type="component" value="Chromosome 8"/>
</dbReference>